<proteinExistence type="predicted"/>
<feature type="compositionally biased region" description="Basic and acidic residues" evidence="1">
    <location>
        <begin position="84"/>
        <end position="95"/>
    </location>
</feature>
<name>A0AAV4BP80_9GAST</name>
<feature type="region of interest" description="Disordered" evidence="1">
    <location>
        <begin position="1"/>
        <end position="35"/>
    </location>
</feature>
<sequence>MYLPGRGDPYRKVKRRTPQDLAHKEEQQNRKAQETVSAQAHAINFLLDVFLLHPFSMLGGRTRVSLTTLDSNPPQHRSLQVSGRVREPLHRMPRM</sequence>
<comment type="caution">
    <text evidence="2">The sequence shown here is derived from an EMBL/GenBank/DDBJ whole genome shotgun (WGS) entry which is preliminary data.</text>
</comment>
<accession>A0AAV4BP80</accession>
<feature type="compositionally biased region" description="Basic and acidic residues" evidence="1">
    <location>
        <begin position="17"/>
        <end position="33"/>
    </location>
</feature>
<reference evidence="2 3" key="1">
    <citation type="journal article" date="2021" name="Elife">
        <title>Chloroplast acquisition without the gene transfer in kleptoplastic sea slugs, Plakobranchus ocellatus.</title>
        <authorList>
            <person name="Maeda T."/>
            <person name="Takahashi S."/>
            <person name="Yoshida T."/>
            <person name="Shimamura S."/>
            <person name="Takaki Y."/>
            <person name="Nagai Y."/>
            <person name="Toyoda A."/>
            <person name="Suzuki Y."/>
            <person name="Arimoto A."/>
            <person name="Ishii H."/>
            <person name="Satoh N."/>
            <person name="Nishiyama T."/>
            <person name="Hasebe M."/>
            <person name="Maruyama T."/>
            <person name="Minagawa J."/>
            <person name="Obokata J."/>
            <person name="Shigenobu S."/>
        </authorList>
    </citation>
    <scope>NUCLEOTIDE SEQUENCE [LARGE SCALE GENOMIC DNA]</scope>
</reference>
<gene>
    <name evidence="2" type="ORF">PoB_004778000</name>
</gene>
<dbReference type="Proteomes" id="UP000735302">
    <property type="component" value="Unassembled WGS sequence"/>
</dbReference>
<dbReference type="AlphaFoldDB" id="A0AAV4BP80"/>
<evidence type="ECO:0000313" key="3">
    <source>
        <dbReference type="Proteomes" id="UP000735302"/>
    </source>
</evidence>
<evidence type="ECO:0000256" key="1">
    <source>
        <dbReference type="SAM" id="MobiDB-lite"/>
    </source>
</evidence>
<evidence type="ECO:0000313" key="2">
    <source>
        <dbReference type="EMBL" id="GFO21275.1"/>
    </source>
</evidence>
<protein>
    <submittedName>
        <fullName evidence="2">Uncharacterized protein</fullName>
    </submittedName>
</protein>
<dbReference type="EMBL" id="BLXT01005251">
    <property type="protein sequence ID" value="GFO21275.1"/>
    <property type="molecule type" value="Genomic_DNA"/>
</dbReference>
<keyword evidence="3" id="KW-1185">Reference proteome</keyword>
<feature type="region of interest" description="Disordered" evidence="1">
    <location>
        <begin position="68"/>
        <end position="95"/>
    </location>
</feature>
<organism evidence="2 3">
    <name type="scientific">Plakobranchus ocellatus</name>
    <dbReference type="NCBI Taxonomy" id="259542"/>
    <lineage>
        <taxon>Eukaryota</taxon>
        <taxon>Metazoa</taxon>
        <taxon>Spiralia</taxon>
        <taxon>Lophotrochozoa</taxon>
        <taxon>Mollusca</taxon>
        <taxon>Gastropoda</taxon>
        <taxon>Heterobranchia</taxon>
        <taxon>Euthyneura</taxon>
        <taxon>Panpulmonata</taxon>
        <taxon>Sacoglossa</taxon>
        <taxon>Placobranchoidea</taxon>
        <taxon>Plakobranchidae</taxon>
        <taxon>Plakobranchus</taxon>
    </lineage>
</organism>
<feature type="compositionally biased region" description="Polar residues" evidence="1">
    <location>
        <begin position="68"/>
        <end position="81"/>
    </location>
</feature>